<dbReference type="AlphaFoldDB" id="A0A444JIG6"/>
<dbReference type="Proteomes" id="UP000287563">
    <property type="component" value="Unassembled WGS sequence"/>
</dbReference>
<evidence type="ECO:0000313" key="3">
    <source>
        <dbReference type="Proteomes" id="UP000287563"/>
    </source>
</evidence>
<reference evidence="1 3" key="1">
    <citation type="submission" date="2018-11" db="EMBL/GenBank/DDBJ databases">
        <title>Photobacterium sp. BEI247 sp. nov., a marine bacterium isolated from Yongle Blue Hole in the South China Sea.</title>
        <authorList>
            <person name="Wang X."/>
        </authorList>
    </citation>
    <scope>NUCLEOTIDE SEQUENCE [LARGE SCALE GENOMIC DNA]</scope>
    <source>
        <strain evidence="1">BEI 247</strain>
        <strain evidence="3">BEI247</strain>
    </source>
</reference>
<dbReference type="EMBL" id="RJLM01000023">
    <property type="protein sequence ID" value="RWX52913.1"/>
    <property type="molecule type" value="Genomic_DNA"/>
</dbReference>
<evidence type="ECO:0000313" key="2">
    <source>
        <dbReference type="EMBL" id="RWX52913.1"/>
    </source>
</evidence>
<comment type="caution">
    <text evidence="1">The sequence shown here is derived from an EMBL/GenBank/DDBJ whole genome shotgun (WGS) entry which is preliminary data.</text>
</comment>
<proteinExistence type="predicted"/>
<accession>A0A444JIG6</accession>
<organism evidence="1 3">
    <name type="scientific">Photobacterium chitinilyticum</name>
    <dbReference type="NCBI Taxonomy" id="2485123"/>
    <lineage>
        <taxon>Bacteria</taxon>
        <taxon>Pseudomonadati</taxon>
        <taxon>Pseudomonadota</taxon>
        <taxon>Gammaproteobacteria</taxon>
        <taxon>Vibrionales</taxon>
        <taxon>Vibrionaceae</taxon>
        <taxon>Photobacterium</taxon>
    </lineage>
</organism>
<evidence type="ECO:0000313" key="1">
    <source>
        <dbReference type="EMBL" id="RWX52868.1"/>
    </source>
</evidence>
<feature type="non-terminal residue" evidence="1">
    <location>
        <position position="27"/>
    </location>
</feature>
<gene>
    <name evidence="2" type="ORF">EDI28_24935</name>
    <name evidence="1" type="ORF">EDI28_24940</name>
</gene>
<keyword evidence="3" id="KW-1185">Reference proteome</keyword>
<sequence>MTNPEFKWKHFAPEIILWCLRWYGSTP</sequence>
<name>A0A444JIG6_9GAMM</name>
<dbReference type="EMBL" id="RJLM01000024">
    <property type="protein sequence ID" value="RWX52868.1"/>
    <property type="molecule type" value="Genomic_DNA"/>
</dbReference>
<protein>
    <submittedName>
        <fullName evidence="1">IS6 family transposase</fullName>
    </submittedName>
</protein>